<accession>K2G080</accession>
<dbReference type="EMBL" id="AMFJ01000315">
    <property type="protein sequence ID" value="EKE28598.1"/>
    <property type="molecule type" value="Genomic_DNA"/>
</dbReference>
<organism evidence="1">
    <name type="scientific">uncultured bacterium</name>
    <name type="common">gcode 4</name>
    <dbReference type="NCBI Taxonomy" id="1234023"/>
    <lineage>
        <taxon>Bacteria</taxon>
        <taxon>environmental samples</taxon>
    </lineage>
</organism>
<protein>
    <recommendedName>
        <fullName evidence="2">Lipoprotein</fullName>
    </recommendedName>
</protein>
<comment type="caution">
    <text evidence="1">The sequence shown here is derived from an EMBL/GenBank/DDBJ whole genome shotgun (WGS) entry which is preliminary data.</text>
</comment>
<dbReference type="PROSITE" id="PS51257">
    <property type="entry name" value="PROKAR_LIPOPROTEIN"/>
    <property type="match status" value="1"/>
</dbReference>
<evidence type="ECO:0000313" key="1">
    <source>
        <dbReference type="EMBL" id="EKE28598.1"/>
    </source>
</evidence>
<name>K2G080_9BACT</name>
<evidence type="ECO:0008006" key="2">
    <source>
        <dbReference type="Google" id="ProtNLM"/>
    </source>
</evidence>
<gene>
    <name evidence="1" type="ORF">ACD_3C00041G0003</name>
</gene>
<sequence length="235" mass="28810">MKKNILYALIPFLLFSCWKEGVKVEQIDLQKEKVQEYSINSNTWKNYTDTWSNIDSKSLIREKIRNLRKYKESQTTEIPTWWTTYSNKTFNYELSYPSDWKFKDTNKDETRDALDTHIFVSNPRKAITYPNSKDWDWWLVSVKINNFSRMKYGELKTPTISEWKSNIKKREIRFNPKVLDDVSLFGMECWVTQTSSHLYRYCFKWDIWYEFSISYLWEKDIEMWEKILRTFKFIK</sequence>
<reference evidence="1" key="1">
    <citation type="journal article" date="2012" name="Science">
        <title>Fermentation, hydrogen, and sulfur metabolism in multiple uncultivated bacterial phyla.</title>
        <authorList>
            <person name="Wrighton K.C."/>
            <person name="Thomas B.C."/>
            <person name="Sharon I."/>
            <person name="Miller C.S."/>
            <person name="Castelle C.J."/>
            <person name="VerBerkmoes N.C."/>
            <person name="Wilkins M.J."/>
            <person name="Hettich R.L."/>
            <person name="Lipton M.S."/>
            <person name="Williams K.H."/>
            <person name="Long P.E."/>
            <person name="Banfield J.F."/>
        </authorList>
    </citation>
    <scope>NUCLEOTIDE SEQUENCE [LARGE SCALE GENOMIC DNA]</scope>
</reference>
<dbReference type="AlphaFoldDB" id="K2G080"/>
<proteinExistence type="predicted"/>